<comment type="subcellular location">
    <subcellularLocation>
        <location evidence="1">Membrane</location>
        <topology evidence="1">Multi-pass membrane protein</topology>
    </subcellularLocation>
</comment>
<reference evidence="9 10" key="1">
    <citation type="submission" date="2016-11" db="EMBL/GenBank/DDBJ databases">
        <authorList>
            <person name="Jaros S."/>
            <person name="Januszkiewicz K."/>
            <person name="Wedrychowicz H."/>
        </authorList>
    </citation>
    <scope>NUCLEOTIDE SEQUENCE [LARGE SCALE GENOMIC DNA]</scope>
    <source>
        <strain evidence="9 10">DSM 2631</strain>
    </source>
</reference>
<feature type="domain" description="Peptidase S54 rhomboid" evidence="8">
    <location>
        <begin position="183"/>
        <end position="317"/>
    </location>
</feature>
<evidence type="ECO:0000313" key="9">
    <source>
        <dbReference type="EMBL" id="SHF02094.1"/>
    </source>
</evidence>
<dbReference type="SUPFAM" id="SSF144091">
    <property type="entry name" value="Rhomboid-like"/>
    <property type="match status" value="1"/>
</dbReference>
<keyword evidence="6 7" id="KW-0472">Membrane</keyword>
<dbReference type="GO" id="GO:0016020">
    <property type="term" value="C:membrane"/>
    <property type="evidence" value="ECO:0007669"/>
    <property type="project" value="UniProtKB-SubCell"/>
</dbReference>
<sequence length="324" mass="36301">MKINEETIFNYLIKKYGFVIEEFYVKENGEKNFIALNYSNKGIYGVIFSLDSNKKLLGKNAYDFLIKKGKNFALNNIIISKEDSIRENSNFYNSLYFDKENLKIISYDVGCEFLVEVISSLLNSKLSRKVSPFKLPSKVTTILISINILVFIISVLMSGNFIDIDIGTLVKLGAKVNPLIDNGQYYRLITAMFLHGGIMHLLFNMYALYSLGNIVEQVYGEKQYLIIYFVSGIISSYTSYLLSPSISVGASGAIFGLLGACLVLAVNQKNRIGKQFFWDILSVVFLNIIIGISTPNIDNFGHFGGLIGGILISLILTKLLILKK</sequence>
<evidence type="ECO:0000313" key="10">
    <source>
        <dbReference type="Proteomes" id="UP000184035"/>
    </source>
</evidence>
<evidence type="ECO:0000256" key="4">
    <source>
        <dbReference type="ARBA" id="ARBA00022801"/>
    </source>
</evidence>
<dbReference type="Gene3D" id="1.20.1540.10">
    <property type="entry name" value="Rhomboid-like"/>
    <property type="match status" value="1"/>
</dbReference>
<feature type="transmembrane region" description="Helical" evidence="7">
    <location>
        <begin position="139"/>
        <end position="162"/>
    </location>
</feature>
<dbReference type="GO" id="GO:0006508">
    <property type="term" value="P:proteolysis"/>
    <property type="evidence" value="ECO:0007669"/>
    <property type="project" value="UniProtKB-KW"/>
</dbReference>
<dbReference type="STRING" id="1533.SAMN05443638_12512"/>
<feature type="transmembrane region" description="Helical" evidence="7">
    <location>
        <begin position="185"/>
        <end position="203"/>
    </location>
</feature>
<keyword evidence="3 7" id="KW-0812">Transmembrane</keyword>
<dbReference type="RefSeq" id="WP_072897105.1">
    <property type="nucleotide sequence ID" value="NZ_FQVM01000025.1"/>
</dbReference>
<evidence type="ECO:0000256" key="5">
    <source>
        <dbReference type="ARBA" id="ARBA00022989"/>
    </source>
</evidence>
<feature type="transmembrane region" description="Helical" evidence="7">
    <location>
        <begin position="224"/>
        <end position="242"/>
    </location>
</feature>
<feature type="transmembrane region" description="Helical" evidence="7">
    <location>
        <begin position="276"/>
        <end position="294"/>
    </location>
</feature>
<feature type="transmembrane region" description="Helical" evidence="7">
    <location>
        <begin position="300"/>
        <end position="321"/>
    </location>
</feature>
<keyword evidence="4" id="KW-0378">Hydrolase</keyword>
<keyword evidence="9" id="KW-0645">Protease</keyword>
<dbReference type="PANTHER" id="PTHR43731:SF14">
    <property type="entry name" value="PRESENILIN-ASSOCIATED RHOMBOID-LIKE PROTEIN, MITOCHONDRIAL"/>
    <property type="match status" value="1"/>
</dbReference>
<dbReference type="Pfam" id="PF01694">
    <property type="entry name" value="Rhomboid"/>
    <property type="match status" value="1"/>
</dbReference>
<evidence type="ECO:0000256" key="2">
    <source>
        <dbReference type="ARBA" id="ARBA00009045"/>
    </source>
</evidence>
<feature type="transmembrane region" description="Helical" evidence="7">
    <location>
        <begin position="248"/>
        <end position="267"/>
    </location>
</feature>
<dbReference type="InterPro" id="IPR050925">
    <property type="entry name" value="Rhomboid_protease_S54"/>
</dbReference>
<evidence type="ECO:0000256" key="3">
    <source>
        <dbReference type="ARBA" id="ARBA00022692"/>
    </source>
</evidence>
<evidence type="ECO:0000256" key="7">
    <source>
        <dbReference type="SAM" id="Phobius"/>
    </source>
</evidence>
<dbReference type="PANTHER" id="PTHR43731">
    <property type="entry name" value="RHOMBOID PROTEASE"/>
    <property type="match status" value="1"/>
</dbReference>
<evidence type="ECO:0000256" key="1">
    <source>
        <dbReference type="ARBA" id="ARBA00004141"/>
    </source>
</evidence>
<dbReference type="InterPro" id="IPR035952">
    <property type="entry name" value="Rhomboid-like_sf"/>
</dbReference>
<evidence type="ECO:0000256" key="6">
    <source>
        <dbReference type="ARBA" id="ARBA00023136"/>
    </source>
</evidence>
<protein>
    <submittedName>
        <fullName evidence="9">Rhomboid protease GluP</fullName>
    </submittedName>
</protein>
<proteinExistence type="inferred from homology"/>
<dbReference type="InterPro" id="IPR022764">
    <property type="entry name" value="Peptidase_S54_rhomboid_dom"/>
</dbReference>
<dbReference type="EMBL" id="FQVM01000025">
    <property type="protein sequence ID" value="SHF02094.1"/>
    <property type="molecule type" value="Genomic_DNA"/>
</dbReference>
<comment type="similarity">
    <text evidence="2">Belongs to the peptidase S54 family.</text>
</comment>
<organism evidence="9 10">
    <name type="scientific">Clostridium fallax</name>
    <dbReference type="NCBI Taxonomy" id="1533"/>
    <lineage>
        <taxon>Bacteria</taxon>
        <taxon>Bacillati</taxon>
        <taxon>Bacillota</taxon>
        <taxon>Clostridia</taxon>
        <taxon>Eubacteriales</taxon>
        <taxon>Clostridiaceae</taxon>
        <taxon>Clostridium</taxon>
    </lineage>
</organism>
<dbReference type="GO" id="GO:0004252">
    <property type="term" value="F:serine-type endopeptidase activity"/>
    <property type="evidence" value="ECO:0007669"/>
    <property type="project" value="InterPro"/>
</dbReference>
<dbReference type="AlphaFoldDB" id="A0A1M4Y8F6"/>
<keyword evidence="10" id="KW-1185">Reference proteome</keyword>
<name>A0A1M4Y8F6_9CLOT</name>
<dbReference type="OrthoDB" id="9813074at2"/>
<dbReference type="Proteomes" id="UP000184035">
    <property type="component" value="Unassembled WGS sequence"/>
</dbReference>
<keyword evidence="5 7" id="KW-1133">Transmembrane helix</keyword>
<gene>
    <name evidence="9" type="ORF">SAMN05443638_12512</name>
</gene>
<accession>A0A1M4Y8F6</accession>
<evidence type="ECO:0000259" key="8">
    <source>
        <dbReference type="Pfam" id="PF01694"/>
    </source>
</evidence>